<dbReference type="Proteomes" id="UP000281391">
    <property type="component" value="Chromosome"/>
</dbReference>
<dbReference type="InterPro" id="IPR051220">
    <property type="entry name" value="TFA_Chaperone"/>
</dbReference>
<dbReference type="PANTHER" id="PTHR34413:SF2">
    <property type="entry name" value="PROPHAGE TAIL FIBER ASSEMBLY PROTEIN HOMOLOG TFAE-RELATED"/>
    <property type="match status" value="1"/>
</dbReference>
<organism evidence="1 2">
    <name type="scientific">Serratia odorifera</name>
    <dbReference type="NCBI Taxonomy" id="618"/>
    <lineage>
        <taxon>Bacteria</taxon>
        <taxon>Pseudomonadati</taxon>
        <taxon>Pseudomonadota</taxon>
        <taxon>Gammaproteobacteria</taxon>
        <taxon>Enterobacterales</taxon>
        <taxon>Yersiniaceae</taxon>
        <taxon>Serratia</taxon>
    </lineage>
</organism>
<sequence length="206" mass="22499">MSKYSTELPTAVLNDQGLAVEAGWLNVYSIEPEQREYQQASMEYLPEGVGLPALSFADKPALPKASFALVRSVDGTQWESLPDFRGEVVYNTATGVPQTVTAIGVLPQGVTLLEPLTPFDKWDGEQWVTDTDAQHQAAVNVAQQELAARQQEAANAIAPLEKAVKLGMATEEEKARLTAWETYSVLLSRVDISTAPDINWPEKPEA</sequence>
<protein>
    <submittedName>
        <fullName evidence="1">Caudovirales tail fibre assembly protein</fullName>
    </submittedName>
</protein>
<dbReference type="Pfam" id="PF02413">
    <property type="entry name" value="Caudo_TAP"/>
    <property type="match status" value="1"/>
</dbReference>
<evidence type="ECO:0000313" key="1">
    <source>
        <dbReference type="EMBL" id="VDZ54865.1"/>
    </source>
</evidence>
<dbReference type="PANTHER" id="PTHR34413">
    <property type="entry name" value="PROPHAGE TAIL FIBER ASSEMBLY PROTEIN HOMOLOG TFAE-RELATED-RELATED"/>
    <property type="match status" value="1"/>
</dbReference>
<name>A0A3S4E7D0_SEROD</name>
<dbReference type="EMBL" id="LR134117">
    <property type="protein sequence ID" value="VDZ54865.1"/>
    <property type="molecule type" value="Genomic_DNA"/>
</dbReference>
<accession>A0A3S4E7D0</accession>
<dbReference type="AlphaFoldDB" id="A0A3S4E7D0"/>
<dbReference type="InterPro" id="IPR003458">
    <property type="entry name" value="Phage_T4_Gp38_tail_assem"/>
</dbReference>
<evidence type="ECO:0000313" key="2">
    <source>
        <dbReference type="Proteomes" id="UP000281391"/>
    </source>
</evidence>
<gene>
    <name evidence="1" type="ORF">NCTC11214_01558</name>
</gene>
<proteinExistence type="predicted"/>
<dbReference type="KEGG" id="sof:NCTC11214_01558"/>
<reference evidence="1 2" key="1">
    <citation type="submission" date="2018-12" db="EMBL/GenBank/DDBJ databases">
        <authorList>
            <consortium name="Pathogen Informatics"/>
        </authorList>
    </citation>
    <scope>NUCLEOTIDE SEQUENCE [LARGE SCALE GENOMIC DNA]</scope>
    <source>
        <strain evidence="1 2">NCTC11214</strain>
    </source>
</reference>
<dbReference type="RefSeq" id="WP_004956539.1">
    <property type="nucleotide sequence ID" value="NZ_LR134117.1"/>
</dbReference>